<keyword evidence="2" id="KW-1185">Reference proteome</keyword>
<dbReference type="EMBL" id="JACASF010000021">
    <property type="protein sequence ID" value="KAF6407347.1"/>
    <property type="molecule type" value="Genomic_DNA"/>
</dbReference>
<dbReference type="AlphaFoldDB" id="A0A7J8C927"/>
<evidence type="ECO:0000313" key="2">
    <source>
        <dbReference type="Proteomes" id="UP000550707"/>
    </source>
</evidence>
<organism evidence="1 2">
    <name type="scientific">Molossus molossus</name>
    <name type="common">Pallas' mastiff bat</name>
    <name type="synonym">Vespertilio molossus</name>
    <dbReference type="NCBI Taxonomy" id="27622"/>
    <lineage>
        <taxon>Eukaryota</taxon>
        <taxon>Metazoa</taxon>
        <taxon>Chordata</taxon>
        <taxon>Craniata</taxon>
        <taxon>Vertebrata</taxon>
        <taxon>Euteleostomi</taxon>
        <taxon>Mammalia</taxon>
        <taxon>Eutheria</taxon>
        <taxon>Laurasiatheria</taxon>
        <taxon>Chiroptera</taxon>
        <taxon>Yangochiroptera</taxon>
        <taxon>Molossidae</taxon>
        <taxon>Molossus</taxon>
    </lineage>
</organism>
<evidence type="ECO:0000313" key="1">
    <source>
        <dbReference type="EMBL" id="KAF6407347.1"/>
    </source>
</evidence>
<name>A0A7J8C927_MOLMO</name>
<reference evidence="1 2" key="1">
    <citation type="journal article" date="2020" name="Nature">
        <title>Six reference-quality genomes reveal evolution of bat adaptations.</title>
        <authorList>
            <person name="Jebb D."/>
            <person name="Huang Z."/>
            <person name="Pippel M."/>
            <person name="Hughes G.M."/>
            <person name="Lavrichenko K."/>
            <person name="Devanna P."/>
            <person name="Winkler S."/>
            <person name="Jermiin L.S."/>
            <person name="Skirmuntt E.C."/>
            <person name="Katzourakis A."/>
            <person name="Burkitt-Gray L."/>
            <person name="Ray D.A."/>
            <person name="Sullivan K.A.M."/>
            <person name="Roscito J.G."/>
            <person name="Kirilenko B.M."/>
            <person name="Davalos L.M."/>
            <person name="Corthals A.P."/>
            <person name="Power M.L."/>
            <person name="Jones G."/>
            <person name="Ransome R.D."/>
            <person name="Dechmann D.K.N."/>
            <person name="Locatelli A.G."/>
            <person name="Puechmaille S.J."/>
            <person name="Fedrigo O."/>
            <person name="Jarvis E.D."/>
            <person name="Hiller M."/>
            <person name="Vernes S.C."/>
            <person name="Myers E.W."/>
            <person name="Teeling E.C."/>
        </authorList>
    </citation>
    <scope>NUCLEOTIDE SEQUENCE [LARGE SCALE GENOMIC DNA]</scope>
    <source>
        <strain evidence="1">MMolMol1</strain>
        <tissue evidence="1">Muscle</tissue>
    </source>
</reference>
<protein>
    <submittedName>
        <fullName evidence="1">Uncharacterized protein</fullName>
    </submittedName>
</protein>
<accession>A0A7J8C927</accession>
<dbReference type="InParanoid" id="A0A7J8C927"/>
<comment type="caution">
    <text evidence="1">The sequence shown here is derived from an EMBL/GenBank/DDBJ whole genome shotgun (WGS) entry which is preliminary data.</text>
</comment>
<dbReference type="Proteomes" id="UP000550707">
    <property type="component" value="Unassembled WGS sequence"/>
</dbReference>
<proteinExistence type="predicted"/>
<gene>
    <name evidence="1" type="ORF">HJG59_009971</name>
</gene>
<sequence length="138" mass="14959">MPFLTSAGSPSSQISHVSIARSQEELVGDKPTDISIQDESVIFKGTLGTCGPGNQVGCIPPVSRTSGPSCSDRSRSWRGDPCVSPQLPHGFLTNQAQVPVHSLKRLRSPVETGLSWSILLWWCHFPTPSQVTFCSLHF</sequence>